<keyword evidence="8 12" id="KW-0238">DNA-binding</keyword>
<dbReference type="InterPro" id="IPR003265">
    <property type="entry name" value="HhH-GPD_domain"/>
</dbReference>
<organism evidence="14 15">
    <name type="scientific">Anaerococcus hydrogenalis</name>
    <dbReference type="NCBI Taxonomy" id="33029"/>
    <lineage>
        <taxon>Bacteria</taxon>
        <taxon>Bacillati</taxon>
        <taxon>Bacillota</taxon>
        <taxon>Tissierellia</taxon>
        <taxon>Tissierellales</taxon>
        <taxon>Peptoniphilaceae</taxon>
        <taxon>Anaerococcus</taxon>
    </lineage>
</organism>
<dbReference type="RefSeq" id="WP_102197668.1">
    <property type="nucleotide sequence ID" value="NZ_PNHP01000001.1"/>
</dbReference>
<evidence type="ECO:0000313" key="14">
    <source>
        <dbReference type="EMBL" id="PMC82654.1"/>
    </source>
</evidence>
<evidence type="ECO:0000256" key="8">
    <source>
        <dbReference type="ARBA" id="ARBA00023125"/>
    </source>
</evidence>
<keyword evidence="14" id="KW-0255">Endonuclease</keyword>
<dbReference type="InterPro" id="IPR003651">
    <property type="entry name" value="Endonuclease3_FeS-loop_motif"/>
</dbReference>
<evidence type="ECO:0000256" key="3">
    <source>
        <dbReference type="ARBA" id="ARBA00022723"/>
    </source>
</evidence>
<dbReference type="Pfam" id="PF00730">
    <property type="entry name" value="HhH-GPD"/>
    <property type="match status" value="1"/>
</dbReference>
<keyword evidence="7 12" id="KW-0411">Iron-sulfur</keyword>
<dbReference type="InterPro" id="IPR004035">
    <property type="entry name" value="Endouclease-III_FeS-bd_BS"/>
</dbReference>
<dbReference type="PIRSF" id="PIRSF001435">
    <property type="entry name" value="Nth"/>
    <property type="match status" value="1"/>
</dbReference>
<proteinExistence type="inferred from homology"/>
<dbReference type="InterPro" id="IPR005759">
    <property type="entry name" value="Nth"/>
</dbReference>
<dbReference type="GO" id="GO:0019104">
    <property type="term" value="F:DNA N-glycosylase activity"/>
    <property type="evidence" value="ECO:0007669"/>
    <property type="project" value="UniProtKB-UniRule"/>
</dbReference>
<keyword evidence="10 12" id="KW-0456">Lyase</keyword>
<comment type="caution">
    <text evidence="14">The sequence shown here is derived from an EMBL/GenBank/DDBJ whole genome shotgun (WGS) entry which is preliminary data.</text>
</comment>
<keyword evidence="5 12" id="KW-0378">Hydrolase</keyword>
<keyword evidence="9 12" id="KW-0234">DNA repair</keyword>
<dbReference type="AlphaFoldDB" id="A0A2N6ULH8"/>
<dbReference type="FunFam" id="1.10.1670.10:FF:000001">
    <property type="entry name" value="Endonuclease III"/>
    <property type="match status" value="1"/>
</dbReference>
<evidence type="ECO:0000256" key="4">
    <source>
        <dbReference type="ARBA" id="ARBA00022763"/>
    </source>
</evidence>
<comment type="catalytic activity">
    <reaction evidence="12">
        <text>2'-deoxyribonucleotide-(2'-deoxyribose 5'-phosphate)-2'-deoxyribonucleotide-DNA = a 3'-end 2'-deoxyribonucleotide-(2,3-dehydro-2,3-deoxyribose 5'-phosphate)-DNA + a 5'-end 5'-phospho-2'-deoxyribonucleoside-DNA + H(+)</text>
        <dbReference type="Rhea" id="RHEA:66592"/>
        <dbReference type="Rhea" id="RHEA-COMP:13180"/>
        <dbReference type="Rhea" id="RHEA-COMP:16897"/>
        <dbReference type="Rhea" id="RHEA-COMP:17067"/>
        <dbReference type="ChEBI" id="CHEBI:15378"/>
        <dbReference type="ChEBI" id="CHEBI:136412"/>
        <dbReference type="ChEBI" id="CHEBI:157695"/>
        <dbReference type="ChEBI" id="CHEBI:167181"/>
        <dbReference type="EC" id="4.2.99.18"/>
    </reaction>
</comment>
<dbReference type="Pfam" id="PF00633">
    <property type="entry name" value="HHH"/>
    <property type="match status" value="1"/>
</dbReference>
<dbReference type="HAMAP" id="MF_00942">
    <property type="entry name" value="Nth"/>
    <property type="match status" value="1"/>
</dbReference>
<dbReference type="FunFam" id="1.10.340.30:FF:000001">
    <property type="entry name" value="Endonuclease III"/>
    <property type="match status" value="1"/>
</dbReference>
<feature type="binding site" evidence="12">
    <location>
        <position position="205"/>
    </location>
    <ligand>
        <name>[4Fe-4S] cluster</name>
        <dbReference type="ChEBI" id="CHEBI:49883"/>
    </ligand>
</feature>
<dbReference type="GO" id="GO:0003677">
    <property type="term" value="F:DNA binding"/>
    <property type="evidence" value="ECO:0007669"/>
    <property type="project" value="UniProtKB-UniRule"/>
</dbReference>
<dbReference type="Gene3D" id="1.10.340.30">
    <property type="entry name" value="Hypothetical protein, domain 2"/>
    <property type="match status" value="1"/>
</dbReference>
<feature type="binding site" evidence="12">
    <location>
        <position position="208"/>
    </location>
    <ligand>
        <name>[4Fe-4S] cluster</name>
        <dbReference type="ChEBI" id="CHEBI:49883"/>
    </ligand>
</feature>
<evidence type="ECO:0000259" key="13">
    <source>
        <dbReference type="SMART" id="SM00478"/>
    </source>
</evidence>
<reference evidence="14 15" key="1">
    <citation type="submission" date="2017-09" db="EMBL/GenBank/DDBJ databases">
        <title>Bacterial strain isolated from the female urinary microbiota.</title>
        <authorList>
            <person name="Thomas-White K."/>
            <person name="Kumar N."/>
            <person name="Forster S."/>
            <person name="Putonti C."/>
            <person name="Lawley T."/>
            <person name="Wolfe A.J."/>
        </authorList>
    </citation>
    <scope>NUCLEOTIDE SEQUENCE [LARGE SCALE GENOMIC DNA]</scope>
    <source>
        <strain evidence="14 15">UMB0204</strain>
    </source>
</reference>
<dbReference type="InterPro" id="IPR000445">
    <property type="entry name" value="HhH_motif"/>
</dbReference>
<dbReference type="SUPFAM" id="SSF48150">
    <property type="entry name" value="DNA-glycosylase"/>
    <property type="match status" value="1"/>
</dbReference>
<keyword evidence="2 12" id="KW-0004">4Fe-4S</keyword>
<evidence type="ECO:0000256" key="9">
    <source>
        <dbReference type="ARBA" id="ARBA00023204"/>
    </source>
</evidence>
<dbReference type="NCBIfam" id="TIGR01083">
    <property type="entry name" value="nth"/>
    <property type="match status" value="1"/>
</dbReference>
<evidence type="ECO:0000256" key="5">
    <source>
        <dbReference type="ARBA" id="ARBA00022801"/>
    </source>
</evidence>
<evidence type="ECO:0000256" key="10">
    <source>
        <dbReference type="ARBA" id="ARBA00023239"/>
    </source>
</evidence>
<keyword evidence="6 12" id="KW-0408">Iron</keyword>
<dbReference type="EC" id="4.2.99.18" evidence="12"/>
<evidence type="ECO:0000313" key="15">
    <source>
        <dbReference type="Proteomes" id="UP000235658"/>
    </source>
</evidence>
<dbReference type="PROSITE" id="PS00764">
    <property type="entry name" value="ENDONUCLEASE_III_1"/>
    <property type="match status" value="1"/>
</dbReference>
<accession>A0A2N6ULH8</accession>
<feature type="binding site" evidence="12">
    <location>
        <position position="198"/>
    </location>
    <ligand>
        <name>[4Fe-4S] cluster</name>
        <dbReference type="ChEBI" id="CHEBI:49883"/>
    </ligand>
</feature>
<feature type="binding site" evidence="12">
    <location>
        <position position="214"/>
    </location>
    <ligand>
        <name>[4Fe-4S] cluster</name>
        <dbReference type="ChEBI" id="CHEBI:49883"/>
    </ligand>
</feature>
<dbReference type="GO" id="GO:0006285">
    <property type="term" value="P:base-excision repair, AP site formation"/>
    <property type="evidence" value="ECO:0007669"/>
    <property type="project" value="TreeGrafter"/>
</dbReference>
<dbReference type="GO" id="GO:0046872">
    <property type="term" value="F:metal ion binding"/>
    <property type="evidence" value="ECO:0007669"/>
    <property type="project" value="UniProtKB-KW"/>
</dbReference>
<evidence type="ECO:0000256" key="1">
    <source>
        <dbReference type="ARBA" id="ARBA00008343"/>
    </source>
</evidence>
<dbReference type="GO" id="GO:0140078">
    <property type="term" value="F:class I DNA-(apurinic or apyrimidinic site) endonuclease activity"/>
    <property type="evidence" value="ECO:0007669"/>
    <property type="project" value="UniProtKB-EC"/>
</dbReference>
<keyword evidence="4 12" id="KW-0227">DNA damage</keyword>
<dbReference type="EMBL" id="PNHP01000001">
    <property type="protein sequence ID" value="PMC82654.1"/>
    <property type="molecule type" value="Genomic_DNA"/>
</dbReference>
<dbReference type="SMART" id="SM00525">
    <property type="entry name" value="FES"/>
    <property type="match status" value="1"/>
</dbReference>
<keyword evidence="14" id="KW-0540">Nuclease</keyword>
<dbReference type="PANTHER" id="PTHR10359">
    <property type="entry name" value="A/G-SPECIFIC ADENINE GLYCOSYLASE/ENDONUCLEASE III"/>
    <property type="match status" value="1"/>
</dbReference>
<dbReference type="InterPro" id="IPR011257">
    <property type="entry name" value="DNA_glycosylase"/>
</dbReference>
<comment type="cofactor">
    <cofactor evidence="12">
        <name>[4Fe-4S] cluster</name>
        <dbReference type="ChEBI" id="CHEBI:49883"/>
    </cofactor>
    <text evidence="12">Binds 1 [4Fe-4S] cluster.</text>
</comment>
<sequence>MISGKEVIVILNKKQINEVIERLDNLYPNLEKSFLDFTTPFELLVATILSAQCTDVRVNKVTNHMFKYANKPEDFSKMDIKEIEDYIKTCGLYKNKAKNIKNASIMLIREFDGEVPSNMKDLIKLPGVGRKTANVVMSNAFGIDAIAVDTHVQRVSNRIGLAHSKDVLNTEKDLRKNLPKEKWSKLHHQIIAHGRKICKARNPLCEECDLRDLCEDYMERK</sequence>
<evidence type="ECO:0000256" key="2">
    <source>
        <dbReference type="ARBA" id="ARBA00022485"/>
    </source>
</evidence>
<dbReference type="PANTHER" id="PTHR10359:SF18">
    <property type="entry name" value="ENDONUCLEASE III"/>
    <property type="match status" value="1"/>
</dbReference>
<keyword evidence="3 12" id="KW-0479">Metal-binding</keyword>
<evidence type="ECO:0000256" key="6">
    <source>
        <dbReference type="ARBA" id="ARBA00023004"/>
    </source>
</evidence>
<dbReference type="CDD" id="cd00056">
    <property type="entry name" value="ENDO3c"/>
    <property type="match status" value="1"/>
</dbReference>
<dbReference type="GeneID" id="84578081"/>
<dbReference type="InterPro" id="IPR004036">
    <property type="entry name" value="Endonuclease-III-like_CS2"/>
</dbReference>
<dbReference type="PROSITE" id="PS01155">
    <property type="entry name" value="ENDONUCLEASE_III_2"/>
    <property type="match status" value="1"/>
</dbReference>
<dbReference type="InterPro" id="IPR023170">
    <property type="entry name" value="HhH_base_excis_C"/>
</dbReference>
<gene>
    <name evidence="12 14" type="primary">nth</name>
    <name evidence="14" type="ORF">CJ192_02655</name>
</gene>
<dbReference type="Pfam" id="PF10576">
    <property type="entry name" value="EndIII_4Fe-2S"/>
    <property type="match status" value="1"/>
</dbReference>
<dbReference type="GO" id="GO:0051539">
    <property type="term" value="F:4 iron, 4 sulfur cluster binding"/>
    <property type="evidence" value="ECO:0007669"/>
    <property type="project" value="UniProtKB-UniRule"/>
</dbReference>
<evidence type="ECO:0000256" key="7">
    <source>
        <dbReference type="ARBA" id="ARBA00023014"/>
    </source>
</evidence>
<comment type="similarity">
    <text evidence="1 12">Belongs to the Nth/MutY family.</text>
</comment>
<comment type="function">
    <text evidence="12">DNA repair enzyme that has both DNA N-glycosylase activity and AP-lyase activity. The DNA N-glycosylase activity releases various damaged pyrimidines from DNA by cleaving the N-glycosidic bond, leaving an AP (apurinic/apyrimidinic) site. The AP-lyase activity cleaves the phosphodiester bond 3' to the AP site by a beta-elimination, leaving a 3'-terminal unsaturated sugar and a product with a terminal 5'-phosphate.</text>
</comment>
<evidence type="ECO:0000256" key="11">
    <source>
        <dbReference type="ARBA" id="ARBA00023295"/>
    </source>
</evidence>
<name>A0A2N6ULH8_9FIRM</name>
<keyword evidence="11 12" id="KW-0326">Glycosidase</keyword>
<dbReference type="SMART" id="SM00478">
    <property type="entry name" value="ENDO3c"/>
    <property type="match status" value="1"/>
</dbReference>
<feature type="domain" description="HhH-GPD" evidence="13">
    <location>
        <begin position="49"/>
        <end position="196"/>
    </location>
</feature>
<protein>
    <recommendedName>
        <fullName evidence="12">Endonuclease III</fullName>
        <ecNumber evidence="12">4.2.99.18</ecNumber>
    </recommendedName>
    <alternativeName>
        <fullName evidence="12">DNA-(apurinic or apyrimidinic site) lyase</fullName>
    </alternativeName>
</protein>
<dbReference type="Gene3D" id="1.10.1670.10">
    <property type="entry name" value="Helix-hairpin-Helix base-excision DNA repair enzymes (C-terminal)"/>
    <property type="match status" value="1"/>
</dbReference>
<evidence type="ECO:0000256" key="12">
    <source>
        <dbReference type="HAMAP-Rule" id="MF_00942"/>
    </source>
</evidence>
<dbReference type="Proteomes" id="UP000235658">
    <property type="component" value="Unassembled WGS sequence"/>
</dbReference>